<feature type="signal peptide" evidence="9">
    <location>
        <begin position="1"/>
        <end position="16"/>
    </location>
</feature>
<dbReference type="GO" id="GO:0050660">
    <property type="term" value="F:flavin adenine dinucleotide binding"/>
    <property type="evidence" value="ECO:0007669"/>
    <property type="project" value="InterPro"/>
</dbReference>
<protein>
    <submittedName>
        <fullName evidence="12">Glucose oxidase</fullName>
    </submittedName>
</protein>
<feature type="active site" description="Proton donor" evidence="6">
    <location>
        <position position="530"/>
    </location>
</feature>
<evidence type="ECO:0000259" key="11">
    <source>
        <dbReference type="PROSITE" id="PS00624"/>
    </source>
</evidence>
<evidence type="ECO:0000256" key="4">
    <source>
        <dbReference type="ARBA" id="ARBA00022827"/>
    </source>
</evidence>
<evidence type="ECO:0000256" key="6">
    <source>
        <dbReference type="PIRSR" id="PIRSR000137-1"/>
    </source>
</evidence>
<evidence type="ECO:0000256" key="1">
    <source>
        <dbReference type="ARBA" id="ARBA00001974"/>
    </source>
</evidence>
<feature type="domain" description="Glucose-methanol-choline oxidoreductase N-terminal" evidence="11">
    <location>
        <begin position="286"/>
        <end position="300"/>
    </location>
</feature>
<feature type="domain" description="Glucose-methanol-choline oxidoreductase N-terminal" evidence="10">
    <location>
        <begin position="91"/>
        <end position="114"/>
    </location>
</feature>
<keyword evidence="13" id="KW-1185">Reference proteome</keyword>
<comment type="cofactor">
    <cofactor evidence="1 7">
        <name>FAD</name>
        <dbReference type="ChEBI" id="CHEBI:57692"/>
    </cofactor>
</comment>
<dbReference type="PROSITE" id="PS00623">
    <property type="entry name" value="GMC_OXRED_1"/>
    <property type="match status" value="1"/>
</dbReference>
<organism evidence="12 13">
    <name type="scientific">Lecanosticta acicola</name>
    <dbReference type="NCBI Taxonomy" id="111012"/>
    <lineage>
        <taxon>Eukaryota</taxon>
        <taxon>Fungi</taxon>
        <taxon>Dikarya</taxon>
        <taxon>Ascomycota</taxon>
        <taxon>Pezizomycotina</taxon>
        <taxon>Dothideomycetes</taxon>
        <taxon>Dothideomycetidae</taxon>
        <taxon>Mycosphaerellales</taxon>
        <taxon>Mycosphaerellaceae</taxon>
        <taxon>Lecanosticta</taxon>
    </lineage>
</organism>
<evidence type="ECO:0000256" key="3">
    <source>
        <dbReference type="ARBA" id="ARBA00022630"/>
    </source>
</evidence>
<keyword evidence="4 7" id="KW-0274">FAD</keyword>
<proteinExistence type="inferred from homology"/>
<feature type="binding site" evidence="7">
    <location>
        <begin position="529"/>
        <end position="530"/>
    </location>
    <ligand>
        <name>FAD</name>
        <dbReference type="ChEBI" id="CHEBI:57692"/>
    </ligand>
</feature>
<dbReference type="Gene3D" id="3.30.560.10">
    <property type="entry name" value="Glucose Oxidase, domain 3"/>
    <property type="match status" value="1"/>
</dbReference>
<dbReference type="GO" id="GO:0016614">
    <property type="term" value="F:oxidoreductase activity, acting on CH-OH group of donors"/>
    <property type="evidence" value="ECO:0007669"/>
    <property type="project" value="InterPro"/>
</dbReference>
<reference evidence="12" key="1">
    <citation type="submission" date="2023-11" db="EMBL/GenBank/DDBJ databases">
        <authorList>
            <person name="Alioto T."/>
            <person name="Alioto T."/>
            <person name="Gomez Garrido J."/>
        </authorList>
    </citation>
    <scope>NUCLEOTIDE SEQUENCE</scope>
</reference>
<feature type="active site" description="Proton acceptor" evidence="6">
    <location>
        <position position="573"/>
    </location>
</feature>
<keyword evidence="3 8" id="KW-0285">Flavoprotein</keyword>
<evidence type="ECO:0000256" key="9">
    <source>
        <dbReference type="SAM" id="SignalP"/>
    </source>
</evidence>
<dbReference type="InterPro" id="IPR027424">
    <property type="entry name" value="Glucose_Oxidase_domain_2"/>
</dbReference>
<dbReference type="InterPro" id="IPR012132">
    <property type="entry name" value="GMC_OxRdtase"/>
</dbReference>
<dbReference type="InterPro" id="IPR000172">
    <property type="entry name" value="GMC_OxRdtase_N"/>
</dbReference>
<evidence type="ECO:0000259" key="10">
    <source>
        <dbReference type="PROSITE" id="PS00623"/>
    </source>
</evidence>
<accession>A0AAI8YV14</accession>
<dbReference type="Proteomes" id="UP001296104">
    <property type="component" value="Unassembled WGS sequence"/>
</dbReference>
<dbReference type="Gene3D" id="3.50.50.60">
    <property type="entry name" value="FAD/NAD(P)-binding domain"/>
    <property type="match status" value="1"/>
</dbReference>
<sequence length="595" mass="64055">MRSSFLIATGLSVAYAQLQSEYDYVICGGGTAGLVLANKLSADLNTQVLVVEAGANVSPDEPAGQGVETGWAYKSQPQIYAGGQIMDLPAGKILGGSSQINGKAYVRPDASEIDNWGQVNDASWSWEVLFPFYKSSESLSLPSSEQEDAGNTVNKDFHGFNGPVNTTFPAVGTPNFFNILEGTAANVSIPRNKDFNGGAARGLSTYPGTYRIEGEREQFRESAREAYYLGIASRKNLEVLAGTSCLRITWADGSSGDNVTASGVEIANSNNLTTVSVRKEVIVSAGSYRSPTILEYSGVGNPKILANYNITTKIDLPGVGENLQDQMQGSITYSLSNTSNISFPDAVGNEITTNYLMHVTYEDIFGDGAAEIQARVNSSLSAYASTISKRINGSITAEQILNSLQVQYDTIFNRRAPAVELFTNQALTRDSVTLEFWPLQSLGRGNVHISGANAQAAGAQPIIDHNYFITDYDWDIYIAAARWVRRFFATAPLVDSMGEETRPGLAKVTQDASDEEWKAFYQDNFRAGWHAVGSAAMLPRAWGGVVNGDLQVYGTANVRVCDASVIPFILGGHPTSTLYAMAERAAELIIRGTKG</sequence>
<comment type="caution">
    <text evidence="12">The sequence shown here is derived from an EMBL/GenBank/DDBJ whole genome shotgun (WGS) entry which is preliminary data.</text>
</comment>
<keyword evidence="5" id="KW-0560">Oxidoreductase</keyword>
<dbReference type="PANTHER" id="PTHR11552">
    <property type="entry name" value="GLUCOSE-METHANOL-CHOLINE GMC OXIDOREDUCTASE"/>
    <property type="match status" value="1"/>
</dbReference>
<dbReference type="Gene3D" id="4.10.450.10">
    <property type="entry name" value="Glucose Oxidase, domain 2"/>
    <property type="match status" value="1"/>
</dbReference>
<dbReference type="InterPro" id="IPR036188">
    <property type="entry name" value="FAD/NAD-bd_sf"/>
</dbReference>
<name>A0AAI8YV14_9PEZI</name>
<evidence type="ECO:0000313" key="12">
    <source>
        <dbReference type="EMBL" id="CAK3903652.1"/>
    </source>
</evidence>
<dbReference type="SUPFAM" id="SSF51905">
    <property type="entry name" value="FAD/NAD(P)-binding domain"/>
    <property type="match status" value="1"/>
</dbReference>
<dbReference type="SUPFAM" id="SSF54373">
    <property type="entry name" value="FAD-linked reductases, C-terminal domain"/>
    <property type="match status" value="1"/>
</dbReference>
<evidence type="ECO:0000313" key="13">
    <source>
        <dbReference type="Proteomes" id="UP001296104"/>
    </source>
</evidence>
<feature type="chain" id="PRO_5042529144" evidence="9">
    <location>
        <begin position="17"/>
        <end position="595"/>
    </location>
</feature>
<comment type="similarity">
    <text evidence="2 8">Belongs to the GMC oxidoreductase family.</text>
</comment>
<gene>
    <name evidence="12" type="ORF">LECACI_7A002502</name>
</gene>
<dbReference type="AlphaFoldDB" id="A0AAI8YV14"/>
<evidence type="ECO:0000256" key="8">
    <source>
        <dbReference type="RuleBase" id="RU003968"/>
    </source>
</evidence>
<dbReference type="InterPro" id="IPR007867">
    <property type="entry name" value="GMC_OxRtase_C"/>
</dbReference>
<dbReference type="PANTHER" id="PTHR11552:SF201">
    <property type="entry name" value="GLUCOSE-METHANOL-CHOLINE OXIDOREDUCTASE N-TERMINAL DOMAIN-CONTAINING PROTEIN"/>
    <property type="match status" value="1"/>
</dbReference>
<dbReference type="Pfam" id="PF00732">
    <property type="entry name" value="GMC_oxred_N"/>
    <property type="match status" value="1"/>
</dbReference>
<evidence type="ECO:0000256" key="7">
    <source>
        <dbReference type="PIRSR" id="PIRSR000137-2"/>
    </source>
</evidence>
<dbReference type="Pfam" id="PF05199">
    <property type="entry name" value="GMC_oxred_C"/>
    <property type="match status" value="1"/>
</dbReference>
<evidence type="ECO:0000256" key="2">
    <source>
        <dbReference type="ARBA" id="ARBA00010790"/>
    </source>
</evidence>
<keyword evidence="9" id="KW-0732">Signal</keyword>
<dbReference type="PROSITE" id="PS00624">
    <property type="entry name" value="GMC_OXRED_2"/>
    <property type="match status" value="1"/>
</dbReference>
<dbReference type="EMBL" id="CAVMBE010000011">
    <property type="protein sequence ID" value="CAK3903652.1"/>
    <property type="molecule type" value="Genomic_DNA"/>
</dbReference>
<evidence type="ECO:0000256" key="5">
    <source>
        <dbReference type="ARBA" id="ARBA00023002"/>
    </source>
</evidence>
<dbReference type="PIRSF" id="PIRSF000137">
    <property type="entry name" value="Alcohol_oxidase"/>
    <property type="match status" value="1"/>
</dbReference>